<feature type="transmembrane region" description="Helical" evidence="9">
    <location>
        <begin position="86"/>
        <end position="107"/>
    </location>
</feature>
<feature type="transmembrane region" description="Helical" evidence="9">
    <location>
        <begin position="541"/>
        <end position="559"/>
    </location>
</feature>
<comment type="pathway">
    <text evidence="9">Protein modification; lipoprotein biosynthesis (N-acyl transfer).</text>
</comment>
<feature type="transmembrane region" description="Helical" evidence="9">
    <location>
        <begin position="119"/>
        <end position="142"/>
    </location>
</feature>
<dbReference type="SUPFAM" id="SSF56317">
    <property type="entry name" value="Carbon-nitrogen hydrolase"/>
    <property type="match status" value="1"/>
</dbReference>
<comment type="subcellular location">
    <subcellularLocation>
        <location evidence="1 9">Cell membrane</location>
        <topology evidence="1 9">Multi-pass membrane protein</topology>
    </subcellularLocation>
</comment>
<dbReference type="PANTHER" id="PTHR38686">
    <property type="entry name" value="APOLIPOPROTEIN N-ACYLTRANSFERASE"/>
    <property type="match status" value="1"/>
</dbReference>
<dbReference type="InterPro" id="IPR003010">
    <property type="entry name" value="C-N_Hydrolase"/>
</dbReference>
<comment type="function">
    <text evidence="9">Catalyzes the phospholipid dependent N-acylation of the N-terminal cysteine of apolipoprotein, the last step in lipoprotein maturation.</text>
</comment>
<evidence type="ECO:0000313" key="12">
    <source>
        <dbReference type="Proteomes" id="UP001500021"/>
    </source>
</evidence>
<feature type="transmembrane region" description="Helical" evidence="9">
    <location>
        <begin position="227"/>
        <end position="244"/>
    </location>
</feature>
<evidence type="ECO:0000313" key="11">
    <source>
        <dbReference type="EMBL" id="GAA0818668.1"/>
    </source>
</evidence>
<feature type="transmembrane region" description="Helical" evidence="9">
    <location>
        <begin position="154"/>
        <end position="173"/>
    </location>
</feature>
<keyword evidence="12" id="KW-1185">Reference proteome</keyword>
<keyword evidence="6 9" id="KW-1133">Transmembrane helix</keyword>
<dbReference type="EMBL" id="BAAAFA010000007">
    <property type="protein sequence ID" value="GAA0818668.1"/>
    <property type="molecule type" value="Genomic_DNA"/>
</dbReference>
<sequence>MSHTDKPTAITSLSNSHIVEDKTSEQLSANTSKNNISPSKQRKDLLLVLLTVALFYLAFPSGGYGHLAWFIMIPLMIALHNTQGKYAFMLGLVAATLGWMCSIWLVVDGLAQVTFSQSNIVIPFIFGFCVLFALPYALACWLHARFYWGNSISGALKSALTFTVIVNYIPNVLPGNLAHALYLAPLHIQLLDIGGVPLVFFLLHFVNFLLATAVIHWRKRIDLSVKCIAVALSCWLINVGYGYVKINDLLEPSTEKIPTLSIAMVQPNVDISLRTRDDWRQTLPKIQELLAGVVSAEPTDLIILPEMPVPLSYKNYPQDKHAFDAVIKNNNLLITAIELMFNPINNEVQGYFNTVELISEQALLQQYKKQKLLPIGEYLPFEAQLPILRTLFPNAPNYIAGKQTYTLTLALEQKTINIVPLICYEAVFTELVANSLKKNALNKETLEPNNTAAPPNFTILVNTVNDAWFGNTAGRDVHLALALYRSVEYRKPLVRVTNNGVSGIINHKGEIIKDSQIKSFTADSVITHVDLVDIHSIYQRFPYGFMLLAIIFVVVVIISEQYKRAI</sequence>
<dbReference type="Pfam" id="PF00795">
    <property type="entry name" value="CN_hydrolase"/>
    <property type="match status" value="1"/>
</dbReference>
<evidence type="ECO:0000256" key="3">
    <source>
        <dbReference type="ARBA" id="ARBA00022475"/>
    </source>
</evidence>
<keyword evidence="5 9" id="KW-0812">Transmembrane</keyword>
<evidence type="ECO:0000256" key="9">
    <source>
        <dbReference type="HAMAP-Rule" id="MF_01148"/>
    </source>
</evidence>
<dbReference type="RefSeq" id="WP_343817438.1">
    <property type="nucleotide sequence ID" value="NZ_BAAAFA010000007.1"/>
</dbReference>
<evidence type="ECO:0000256" key="5">
    <source>
        <dbReference type="ARBA" id="ARBA00022692"/>
    </source>
</evidence>
<dbReference type="InterPro" id="IPR004563">
    <property type="entry name" value="Apolipo_AcylTrfase"/>
</dbReference>
<organism evidence="11 12">
    <name type="scientific">Colwellia asteriadis</name>
    <dbReference type="NCBI Taxonomy" id="517723"/>
    <lineage>
        <taxon>Bacteria</taxon>
        <taxon>Pseudomonadati</taxon>
        <taxon>Pseudomonadota</taxon>
        <taxon>Gammaproteobacteria</taxon>
        <taxon>Alteromonadales</taxon>
        <taxon>Colwelliaceae</taxon>
        <taxon>Colwellia</taxon>
    </lineage>
</organism>
<evidence type="ECO:0000256" key="1">
    <source>
        <dbReference type="ARBA" id="ARBA00004651"/>
    </source>
</evidence>
<gene>
    <name evidence="11" type="primary">lnt_2</name>
    <name evidence="9" type="synonym">lnt</name>
    <name evidence="11" type="ORF">GCM10009111_21670</name>
</gene>
<comment type="similarity">
    <text evidence="2 9">Belongs to the CN hydrolase family. Apolipoprotein N-acyltransferase subfamily.</text>
</comment>
<evidence type="ECO:0000259" key="10">
    <source>
        <dbReference type="PROSITE" id="PS50263"/>
    </source>
</evidence>
<keyword evidence="3 9" id="KW-1003">Cell membrane</keyword>
<dbReference type="EC" id="2.3.1.269" evidence="9"/>
<dbReference type="PROSITE" id="PS50263">
    <property type="entry name" value="CN_HYDROLASE"/>
    <property type="match status" value="1"/>
</dbReference>
<keyword evidence="8 9" id="KW-0012">Acyltransferase</keyword>
<feature type="transmembrane region" description="Helical" evidence="9">
    <location>
        <begin position="193"/>
        <end position="215"/>
    </location>
</feature>
<dbReference type="NCBIfam" id="TIGR00546">
    <property type="entry name" value="lnt"/>
    <property type="match status" value="1"/>
</dbReference>
<comment type="catalytic activity">
    <reaction evidence="9">
        <text>N-terminal S-1,2-diacyl-sn-glyceryl-L-cysteinyl-[lipoprotein] + a glycerophospholipid = N-acyl-S-1,2-diacyl-sn-glyceryl-L-cysteinyl-[lipoprotein] + a 2-acyl-sn-glycero-3-phospholipid + H(+)</text>
        <dbReference type="Rhea" id="RHEA:48228"/>
        <dbReference type="Rhea" id="RHEA-COMP:14681"/>
        <dbReference type="Rhea" id="RHEA-COMP:14684"/>
        <dbReference type="ChEBI" id="CHEBI:15378"/>
        <dbReference type="ChEBI" id="CHEBI:136912"/>
        <dbReference type="ChEBI" id="CHEBI:140656"/>
        <dbReference type="ChEBI" id="CHEBI:140657"/>
        <dbReference type="ChEBI" id="CHEBI:140660"/>
        <dbReference type="EC" id="2.3.1.269"/>
    </reaction>
</comment>
<dbReference type="Proteomes" id="UP001500021">
    <property type="component" value="Unassembled WGS sequence"/>
</dbReference>
<accession>A0ABP3WH30</accession>
<dbReference type="Gene3D" id="3.60.110.10">
    <property type="entry name" value="Carbon-nitrogen hydrolase"/>
    <property type="match status" value="1"/>
</dbReference>
<evidence type="ECO:0000256" key="7">
    <source>
        <dbReference type="ARBA" id="ARBA00023136"/>
    </source>
</evidence>
<evidence type="ECO:0000256" key="8">
    <source>
        <dbReference type="ARBA" id="ARBA00023315"/>
    </source>
</evidence>
<dbReference type="PANTHER" id="PTHR38686:SF1">
    <property type="entry name" value="APOLIPOPROTEIN N-ACYLTRANSFERASE"/>
    <property type="match status" value="1"/>
</dbReference>
<dbReference type="InterPro" id="IPR036526">
    <property type="entry name" value="C-N_Hydrolase_sf"/>
</dbReference>
<comment type="caution">
    <text evidence="11">The sequence shown here is derived from an EMBL/GenBank/DDBJ whole genome shotgun (WGS) entry which is preliminary data.</text>
</comment>
<name>A0ABP3WH30_9GAMM</name>
<evidence type="ECO:0000256" key="6">
    <source>
        <dbReference type="ARBA" id="ARBA00022989"/>
    </source>
</evidence>
<keyword evidence="7 9" id="KW-0472">Membrane</keyword>
<dbReference type="CDD" id="cd07571">
    <property type="entry name" value="ALP_N-acyl_transferase"/>
    <property type="match status" value="1"/>
</dbReference>
<reference evidence="12" key="1">
    <citation type="journal article" date="2019" name="Int. J. Syst. Evol. Microbiol.">
        <title>The Global Catalogue of Microorganisms (GCM) 10K type strain sequencing project: providing services to taxonomists for standard genome sequencing and annotation.</title>
        <authorList>
            <consortium name="The Broad Institute Genomics Platform"/>
            <consortium name="The Broad Institute Genome Sequencing Center for Infectious Disease"/>
            <person name="Wu L."/>
            <person name="Ma J."/>
        </authorList>
    </citation>
    <scope>NUCLEOTIDE SEQUENCE [LARGE SCALE GENOMIC DNA]</scope>
    <source>
        <strain evidence="12">JCM 15608</strain>
    </source>
</reference>
<evidence type="ECO:0000256" key="4">
    <source>
        <dbReference type="ARBA" id="ARBA00022679"/>
    </source>
</evidence>
<feature type="domain" description="CN hydrolase" evidence="10">
    <location>
        <begin position="260"/>
        <end position="531"/>
    </location>
</feature>
<evidence type="ECO:0000256" key="2">
    <source>
        <dbReference type="ARBA" id="ARBA00010065"/>
    </source>
</evidence>
<dbReference type="InterPro" id="IPR045378">
    <property type="entry name" value="LNT_N"/>
</dbReference>
<dbReference type="Pfam" id="PF20154">
    <property type="entry name" value="LNT_N"/>
    <property type="match status" value="1"/>
</dbReference>
<feature type="transmembrane region" description="Helical" evidence="9">
    <location>
        <begin position="46"/>
        <end position="79"/>
    </location>
</feature>
<dbReference type="HAMAP" id="MF_01148">
    <property type="entry name" value="Lnt"/>
    <property type="match status" value="1"/>
</dbReference>
<keyword evidence="4 9" id="KW-0808">Transferase</keyword>
<proteinExistence type="inferred from homology"/>
<protein>
    <recommendedName>
        <fullName evidence="9">Apolipoprotein N-acyltransferase</fullName>
        <shortName evidence="9">ALP N-acyltransferase</shortName>
        <ecNumber evidence="9">2.3.1.269</ecNumber>
    </recommendedName>
</protein>